<evidence type="ECO:0000313" key="6">
    <source>
        <dbReference type="EMBL" id="ARU60432.1"/>
    </source>
</evidence>
<comment type="subcellular location">
    <subcellularLocation>
        <location evidence="1">Bacterial flagellum</location>
    </subcellularLocation>
</comment>
<dbReference type="PANTHER" id="PTHR42792">
    <property type="entry name" value="FLAGELLIN"/>
    <property type="match status" value="1"/>
</dbReference>
<reference evidence="7" key="1">
    <citation type="submission" date="2017-05" db="EMBL/GenBank/DDBJ databases">
        <authorList>
            <person name="Sung H."/>
        </authorList>
    </citation>
    <scope>NUCLEOTIDE SEQUENCE [LARGE SCALE GENOMIC DNA]</scope>
    <source>
        <strain evidence="7">AR23208</strain>
    </source>
</reference>
<dbReference type="Proteomes" id="UP000195437">
    <property type="component" value="Chromosome"/>
</dbReference>
<sequence length="296" mass="32833">MRITGQMMTQKLISNVQNNLTRMEKWQRDLATSKKIHTPSDDPVGTSYALRYRSELAQNDQFMKNVDSANSWVQYTDKMLDQATQVMQRARELAVAGANDTQDVSAKKAIADEVDQLYKQMVSIGNSQFNGAYVFNGMLTDVQPYNEANAETAQPNGGVIRYEIGPGTMLEVNTLGQDAFGANTDPDNVFAALKNLRNALLTDNQAGVQNGLTQVTDRISEILEVRAGVGARMNRLELAENRLTDIDLNLQTLQTKVEDTDLAETITQFKIAEDVYRASLNTGASIIQPSLIDFLR</sequence>
<dbReference type="Gene3D" id="1.20.1330.10">
    <property type="entry name" value="f41 fragment of flagellin, N-terminal domain"/>
    <property type="match status" value="1"/>
</dbReference>
<dbReference type="Pfam" id="PF00700">
    <property type="entry name" value="Flagellin_C"/>
    <property type="match status" value="1"/>
</dbReference>
<dbReference type="InterPro" id="IPR046358">
    <property type="entry name" value="Flagellin_C"/>
</dbReference>
<evidence type="ECO:0000313" key="7">
    <source>
        <dbReference type="Proteomes" id="UP000195437"/>
    </source>
</evidence>
<evidence type="ECO:0000259" key="5">
    <source>
        <dbReference type="Pfam" id="PF00700"/>
    </source>
</evidence>
<dbReference type="Pfam" id="PF00669">
    <property type="entry name" value="Flagellin_N"/>
    <property type="match status" value="1"/>
</dbReference>
<gene>
    <name evidence="6" type="ORF">CBW65_04625</name>
</gene>
<dbReference type="GO" id="GO:0071973">
    <property type="term" value="P:bacterial-type flagellum-dependent cell motility"/>
    <property type="evidence" value="ECO:0007669"/>
    <property type="project" value="InterPro"/>
</dbReference>
<protein>
    <submittedName>
        <fullName evidence="6">Uncharacterized protein</fullName>
    </submittedName>
</protein>
<dbReference type="InterPro" id="IPR001029">
    <property type="entry name" value="Flagellin_N"/>
</dbReference>
<dbReference type="InterPro" id="IPR001492">
    <property type="entry name" value="Flagellin"/>
</dbReference>
<dbReference type="GO" id="GO:0005198">
    <property type="term" value="F:structural molecule activity"/>
    <property type="evidence" value="ECO:0007669"/>
    <property type="project" value="InterPro"/>
</dbReference>
<dbReference type="PRINTS" id="PR00207">
    <property type="entry name" value="FLAGELLIN"/>
</dbReference>
<dbReference type="PANTHER" id="PTHR42792:SF1">
    <property type="entry name" value="FLAGELLAR HOOK-ASSOCIATED PROTEIN 3"/>
    <property type="match status" value="1"/>
</dbReference>
<feature type="domain" description="Flagellin C-terminal" evidence="5">
    <location>
        <begin position="213"/>
        <end position="286"/>
    </location>
</feature>
<feature type="domain" description="Flagellin N-terminal" evidence="4">
    <location>
        <begin position="5"/>
        <end position="138"/>
    </location>
</feature>
<evidence type="ECO:0000256" key="1">
    <source>
        <dbReference type="ARBA" id="ARBA00004365"/>
    </source>
</evidence>
<proteinExistence type="inferred from homology"/>
<dbReference type="GO" id="GO:0009424">
    <property type="term" value="C:bacterial-type flagellum hook"/>
    <property type="evidence" value="ECO:0007669"/>
    <property type="project" value="InterPro"/>
</dbReference>
<evidence type="ECO:0000256" key="2">
    <source>
        <dbReference type="ARBA" id="ARBA00005709"/>
    </source>
</evidence>
<name>A0A1Y0IIW0_9BACL</name>
<organism evidence="6 7">
    <name type="scientific">Tumebacillus avium</name>
    <dbReference type="NCBI Taxonomy" id="1903704"/>
    <lineage>
        <taxon>Bacteria</taxon>
        <taxon>Bacillati</taxon>
        <taxon>Bacillota</taxon>
        <taxon>Bacilli</taxon>
        <taxon>Bacillales</taxon>
        <taxon>Alicyclobacillaceae</taxon>
        <taxon>Tumebacillus</taxon>
    </lineage>
</organism>
<dbReference type="OrthoDB" id="9758307at2"/>
<keyword evidence="7" id="KW-1185">Reference proteome</keyword>
<accession>A0A1Y0IIW0</accession>
<dbReference type="RefSeq" id="WP_087455824.1">
    <property type="nucleotide sequence ID" value="NZ_CP021434.1"/>
</dbReference>
<comment type="similarity">
    <text evidence="2">Belongs to the bacterial flagellin family.</text>
</comment>
<keyword evidence="3" id="KW-0975">Bacterial flagellum</keyword>
<dbReference type="EMBL" id="CP021434">
    <property type="protein sequence ID" value="ARU60432.1"/>
    <property type="molecule type" value="Genomic_DNA"/>
</dbReference>
<dbReference type="InterPro" id="IPR013384">
    <property type="entry name" value="Flagell_FlgL"/>
</dbReference>
<dbReference type="SUPFAM" id="SSF64518">
    <property type="entry name" value="Phase 1 flagellin"/>
    <property type="match status" value="1"/>
</dbReference>
<evidence type="ECO:0000259" key="4">
    <source>
        <dbReference type="Pfam" id="PF00669"/>
    </source>
</evidence>
<evidence type="ECO:0000256" key="3">
    <source>
        <dbReference type="ARBA" id="ARBA00023143"/>
    </source>
</evidence>
<dbReference type="KEGG" id="tum:CBW65_04625"/>
<dbReference type="AlphaFoldDB" id="A0A1Y0IIW0"/>
<dbReference type="NCBIfam" id="TIGR02550">
    <property type="entry name" value="flagell_flgL"/>
    <property type="match status" value="1"/>
</dbReference>